<dbReference type="EMBL" id="BANU01000011">
    <property type="protein sequence ID" value="GAC60670.1"/>
    <property type="molecule type" value="Genomic_DNA"/>
</dbReference>
<sequence length="222" mass="23159">MIRQKQMSSSNETHDRERSGSRLRGRLGDTGWTRARAIASLGMVFGLGAVGTMAAWSDTATATTGMFSTAAVDVRMDLHGDRPTHQFASLAKLNLAKGATVAGMLPVNNIGGSDFDYTMKAVSADSGTATYGDANAGTFAQNLRVNVYRGGSSNGTVCSGGTAIATGKALTLGTTDIITTNQRVNKNTTDNLCFQITLDSNAPNSARMSALSVKFNFAATQA</sequence>
<dbReference type="eggNOG" id="ENOG5031YNU">
    <property type="taxonomic scope" value="Bacteria"/>
</dbReference>
<accession>L7LHS9</accession>
<comment type="caution">
    <text evidence="3">The sequence shown here is derived from an EMBL/GenBank/DDBJ whole genome shotgun (WGS) entry which is preliminary data.</text>
</comment>
<dbReference type="InterPro" id="IPR023833">
    <property type="entry name" value="Signal_pept_SipW-depend-type"/>
</dbReference>
<evidence type="ECO:0008006" key="5">
    <source>
        <dbReference type="Google" id="ProtNLM"/>
    </source>
</evidence>
<feature type="region of interest" description="Disordered" evidence="1">
    <location>
        <begin position="1"/>
        <end position="27"/>
    </location>
</feature>
<dbReference type="AlphaFoldDB" id="L7LHS9"/>
<evidence type="ECO:0000256" key="1">
    <source>
        <dbReference type="SAM" id="MobiDB-lite"/>
    </source>
</evidence>
<organism evidence="3 4">
    <name type="scientific">Gordonia sihwensis NBRC 108236</name>
    <dbReference type="NCBI Taxonomy" id="1223544"/>
    <lineage>
        <taxon>Bacteria</taxon>
        <taxon>Bacillati</taxon>
        <taxon>Actinomycetota</taxon>
        <taxon>Actinomycetes</taxon>
        <taxon>Mycobacteriales</taxon>
        <taxon>Gordoniaceae</taxon>
        <taxon>Gordonia</taxon>
    </lineage>
</organism>
<keyword evidence="2" id="KW-0472">Membrane</keyword>
<evidence type="ECO:0000313" key="3">
    <source>
        <dbReference type="EMBL" id="GAC60670.1"/>
    </source>
</evidence>
<keyword evidence="2" id="KW-1133">Transmembrane helix</keyword>
<dbReference type="NCBIfam" id="TIGR04088">
    <property type="entry name" value="cognate_SipW"/>
    <property type="match status" value="1"/>
</dbReference>
<reference evidence="3 4" key="1">
    <citation type="submission" date="2012-12" db="EMBL/GenBank/DDBJ databases">
        <title>Whole genome shotgun sequence of Gordonia sihwensis NBRC 108236.</title>
        <authorList>
            <person name="Yoshida I."/>
            <person name="Hosoyama A."/>
            <person name="Tsuchikane K."/>
            <person name="Ando Y."/>
            <person name="Baba S."/>
            <person name="Ohji S."/>
            <person name="Hamada M."/>
            <person name="Tamura T."/>
            <person name="Yamazoe A."/>
            <person name="Yamazaki S."/>
            <person name="Fujita N."/>
        </authorList>
    </citation>
    <scope>NUCLEOTIDE SEQUENCE [LARGE SCALE GENOMIC DNA]</scope>
    <source>
        <strain evidence="3 4">NBRC 108236</strain>
    </source>
</reference>
<dbReference type="Proteomes" id="UP000035083">
    <property type="component" value="Unassembled WGS sequence"/>
</dbReference>
<protein>
    <recommendedName>
        <fullName evidence="5">SipW-cognate class signal peptide</fullName>
    </recommendedName>
</protein>
<name>L7LHS9_9ACTN</name>
<feature type="compositionally biased region" description="Polar residues" evidence="1">
    <location>
        <begin position="1"/>
        <end position="11"/>
    </location>
</feature>
<gene>
    <name evidence="3" type="ORF">GSI01S_11_00110</name>
</gene>
<evidence type="ECO:0000313" key="4">
    <source>
        <dbReference type="Proteomes" id="UP000035083"/>
    </source>
</evidence>
<keyword evidence="2" id="KW-0812">Transmembrane</keyword>
<proteinExistence type="predicted"/>
<dbReference type="RefSeq" id="WP_006896057.1">
    <property type="nucleotide sequence ID" value="NZ_BANU01000011.1"/>
</dbReference>
<evidence type="ECO:0000256" key="2">
    <source>
        <dbReference type="SAM" id="Phobius"/>
    </source>
</evidence>
<feature type="transmembrane region" description="Helical" evidence="2">
    <location>
        <begin position="37"/>
        <end position="56"/>
    </location>
</feature>
<keyword evidence="4" id="KW-1185">Reference proteome</keyword>